<proteinExistence type="predicted"/>
<keyword evidence="2" id="KW-1185">Reference proteome</keyword>
<reference evidence="1 2" key="1">
    <citation type="submission" date="2019-09" db="EMBL/GenBank/DDBJ databases">
        <title>Goodfellowia gen. nov., a new genus of the Pseudonocardineae related to Actinoalloteichus, containing Goodfellowia coeruleoviolacea gen. nov., comb. nov. gen. nov., comb. nov.</title>
        <authorList>
            <person name="Labeda D."/>
        </authorList>
    </citation>
    <scope>NUCLEOTIDE SEQUENCE [LARGE SCALE GENOMIC DNA]</scope>
    <source>
        <strain evidence="1 2">AN110305</strain>
    </source>
</reference>
<evidence type="ECO:0000313" key="2">
    <source>
        <dbReference type="Proteomes" id="UP000323454"/>
    </source>
</evidence>
<dbReference type="Proteomes" id="UP000323454">
    <property type="component" value="Unassembled WGS sequence"/>
</dbReference>
<reference evidence="1 2" key="2">
    <citation type="submission" date="2019-09" db="EMBL/GenBank/DDBJ databases">
        <authorList>
            <person name="Jin C."/>
        </authorList>
    </citation>
    <scope>NUCLEOTIDE SEQUENCE [LARGE SCALE GENOMIC DNA]</scope>
    <source>
        <strain evidence="1 2">AN110305</strain>
    </source>
</reference>
<evidence type="ECO:0000313" key="1">
    <source>
        <dbReference type="EMBL" id="KAA2262682.1"/>
    </source>
</evidence>
<dbReference type="RefSeq" id="WP_149849661.1">
    <property type="nucleotide sequence ID" value="NZ_VUOB01000021.1"/>
</dbReference>
<evidence type="ECO:0008006" key="3">
    <source>
        <dbReference type="Google" id="ProtNLM"/>
    </source>
</evidence>
<dbReference type="EMBL" id="VUOB01000021">
    <property type="protein sequence ID" value="KAA2262682.1"/>
    <property type="molecule type" value="Genomic_DNA"/>
</dbReference>
<dbReference type="OrthoDB" id="3252095at2"/>
<dbReference type="AlphaFoldDB" id="A0A5B2XIT9"/>
<accession>A0A5B2XIT9</accession>
<comment type="caution">
    <text evidence="1">The sequence shown here is derived from an EMBL/GenBank/DDBJ whole genome shotgun (WGS) entry which is preliminary data.</text>
</comment>
<sequence length="278" mass="28771">MPTFATPGPITARLITGGAQVRVTASERSDTVVLVEPINSASKSDVKVAEHTKVDFSAGELSVKTNKAGDRNGSVAITVELPAGSRLVLSTAWTEVRANGPLGDCELDMASGQVRLDRVAALRANLVSGAVEIGHVAGTATVEGVSAGVRIGEVEGVVRYAGSTGRVWIGHARSDVDFGSAGGSFDIDRADGSVIAKAANCPIRVGRMTRGQAELINASGGIEVGISEGTAAWVDAKSTKGSVRSSLSAQDNPDEFDNQVKIHARTRLDDIVIRRAAN</sequence>
<protein>
    <recommendedName>
        <fullName evidence="3">Adhesin</fullName>
    </recommendedName>
</protein>
<name>A0A5B2XIT9_9PSEU</name>
<gene>
    <name evidence="1" type="ORF">F0L68_12360</name>
</gene>
<organism evidence="1 2">
    <name type="scientific">Solihabitans fulvus</name>
    <dbReference type="NCBI Taxonomy" id="1892852"/>
    <lineage>
        <taxon>Bacteria</taxon>
        <taxon>Bacillati</taxon>
        <taxon>Actinomycetota</taxon>
        <taxon>Actinomycetes</taxon>
        <taxon>Pseudonocardiales</taxon>
        <taxon>Pseudonocardiaceae</taxon>
        <taxon>Solihabitans</taxon>
    </lineage>
</organism>